<organism evidence="1">
    <name type="scientific">Guillardia theta (strain CCMP2712)</name>
    <name type="common">Cryptophyte</name>
    <dbReference type="NCBI Taxonomy" id="905079"/>
    <lineage>
        <taxon>Eukaryota</taxon>
        <taxon>Cryptophyceae</taxon>
        <taxon>Pyrenomonadales</taxon>
        <taxon>Geminigeraceae</taxon>
        <taxon>Guillardia</taxon>
    </lineage>
</organism>
<accession>L1JM12</accession>
<dbReference type="KEGG" id="gtt:GUITHDRAFT_136343"/>
<dbReference type="PaxDb" id="55529-EKX49195"/>
<reference evidence="1 3" key="1">
    <citation type="journal article" date="2012" name="Nature">
        <title>Algal genomes reveal evolutionary mosaicism and the fate of nucleomorphs.</title>
        <authorList>
            <consortium name="DOE Joint Genome Institute"/>
            <person name="Curtis B.A."/>
            <person name="Tanifuji G."/>
            <person name="Burki F."/>
            <person name="Gruber A."/>
            <person name="Irimia M."/>
            <person name="Maruyama S."/>
            <person name="Arias M.C."/>
            <person name="Ball S.G."/>
            <person name="Gile G.H."/>
            <person name="Hirakawa Y."/>
            <person name="Hopkins J.F."/>
            <person name="Kuo A."/>
            <person name="Rensing S.A."/>
            <person name="Schmutz J."/>
            <person name="Symeonidi A."/>
            <person name="Elias M."/>
            <person name="Eveleigh R.J."/>
            <person name="Herman E.K."/>
            <person name="Klute M.J."/>
            <person name="Nakayama T."/>
            <person name="Obornik M."/>
            <person name="Reyes-Prieto A."/>
            <person name="Armbrust E.V."/>
            <person name="Aves S.J."/>
            <person name="Beiko R.G."/>
            <person name="Coutinho P."/>
            <person name="Dacks J.B."/>
            <person name="Durnford D.G."/>
            <person name="Fast N.M."/>
            <person name="Green B.R."/>
            <person name="Grisdale C.J."/>
            <person name="Hempel F."/>
            <person name="Henrissat B."/>
            <person name="Hoppner M.P."/>
            <person name="Ishida K."/>
            <person name="Kim E."/>
            <person name="Koreny L."/>
            <person name="Kroth P.G."/>
            <person name="Liu Y."/>
            <person name="Malik S.B."/>
            <person name="Maier U.G."/>
            <person name="McRose D."/>
            <person name="Mock T."/>
            <person name="Neilson J.A."/>
            <person name="Onodera N.T."/>
            <person name="Poole A.M."/>
            <person name="Pritham E.J."/>
            <person name="Richards T.A."/>
            <person name="Rocap G."/>
            <person name="Roy S.W."/>
            <person name="Sarai C."/>
            <person name="Schaack S."/>
            <person name="Shirato S."/>
            <person name="Slamovits C.H."/>
            <person name="Spencer D.F."/>
            <person name="Suzuki S."/>
            <person name="Worden A.Z."/>
            <person name="Zauner S."/>
            <person name="Barry K."/>
            <person name="Bell C."/>
            <person name="Bharti A.K."/>
            <person name="Crow J.A."/>
            <person name="Grimwood J."/>
            <person name="Kramer R."/>
            <person name="Lindquist E."/>
            <person name="Lucas S."/>
            <person name="Salamov A."/>
            <person name="McFadden G.I."/>
            <person name="Lane C.E."/>
            <person name="Keeling P.J."/>
            <person name="Gray M.W."/>
            <person name="Grigoriev I.V."/>
            <person name="Archibald J.M."/>
        </authorList>
    </citation>
    <scope>NUCLEOTIDE SEQUENCE</scope>
    <source>
        <strain evidence="1 3">CCMP2712</strain>
    </source>
</reference>
<protein>
    <submittedName>
        <fullName evidence="1 2">Uncharacterized protein</fullName>
    </submittedName>
</protein>
<keyword evidence="3" id="KW-1185">Reference proteome</keyword>
<evidence type="ECO:0000313" key="2">
    <source>
        <dbReference type="EnsemblProtists" id="EKX49195"/>
    </source>
</evidence>
<reference evidence="2" key="3">
    <citation type="submission" date="2016-03" db="UniProtKB">
        <authorList>
            <consortium name="EnsemblProtists"/>
        </authorList>
    </citation>
    <scope>IDENTIFICATION</scope>
</reference>
<dbReference type="GeneID" id="17305866"/>
<dbReference type="Proteomes" id="UP000011087">
    <property type="component" value="Unassembled WGS sequence"/>
</dbReference>
<name>L1JM12_GUITC</name>
<dbReference type="AlphaFoldDB" id="L1JM12"/>
<proteinExistence type="predicted"/>
<evidence type="ECO:0000313" key="1">
    <source>
        <dbReference type="EMBL" id="EKX49195.1"/>
    </source>
</evidence>
<dbReference type="HOGENOM" id="CLU_385183_0_0_1"/>
<dbReference type="RefSeq" id="XP_005836175.1">
    <property type="nucleotide sequence ID" value="XM_005836118.1"/>
</dbReference>
<dbReference type="EMBL" id="JH992983">
    <property type="protein sequence ID" value="EKX49195.1"/>
    <property type="molecule type" value="Genomic_DNA"/>
</dbReference>
<sequence length="718" mass="78335">MAKTRRWSCSSVAAFIAVLLLSVGAYLGIIVNTKSKYRSALARTSALIRFRSKRFVSTYISSRRFLHDESNKSLSTTPRKSSSLRDDSGCDCGCCESGYLYGCSTCCPCAADPGPCSTRRTYHCGCCDDGWLYGCSGVCGGAGNGVCSERASSECGCCSQGIVYGCVGTCGDAPGTGPCSLRSTGSCGCCDSGFFWGCRGSCGGTTFSSVTFEFMTEKATSTLTDLALEYTLQPKLLAQVDIIKTSFSMTADMITNEDFTEELLFDVFRTATGFVPPPYGTVIQVAWGAYDFVTTYQKTGSVWEASLEVVSNNLDLDQFVDVGKALSGQAKASKIIKNAVRAANRRFRKNRIVNGKLRTTTEPLLVKISFFMNVTNETHLQSILDDIGQEKMFSKTEMDPVKFGFWDDTATLAVGCMFHDCVPQVIVQPSSDVFLNVSFSYAAASDTLDSTTRDMIRAVVANVAGPPALQSDVIINSETSESDSSTFIELAIMVKSRVYTSMAMERLTDINLNEEGVKAQLGVDMFSSVNSSSYSSNYTITPLGLQPDQTSVPTEETPVTTQVTSASTPSETAIMMTPEPSTSQSWECTDGYKRILLSNTILGSDGTSNNFSACLPDALWPHKSEFTSCTAKYNWEQLAQIPQDKKDDFFITGGLGKLMVPNVMEVWVCEKNHVCATENGDNFFCFTYDEDRDLFYPWGLLSVLKLRHKSIFEVRSLH</sequence>
<gene>
    <name evidence="1" type="ORF">GUITHDRAFT_136343</name>
</gene>
<evidence type="ECO:0000313" key="3">
    <source>
        <dbReference type="Proteomes" id="UP000011087"/>
    </source>
</evidence>
<reference evidence="3" key="2">
    <citation type="submission" date="2012-11" db="EMBL/GenBank/DDBJ databases">
        <authorList>
            <person name="Kuo A."/>
            <person name="Curtis B.A."/>
            <person name="Tanifuji G."/>
            <person name="Burki F."/>
            <person name="Gruber A."/>
            <person name="Irimia M."/>
            <person name="Maruyama S."/>
            <person name="Arias M.C."/>
            <person name="Ball S.G."/>
            <person name="Gile G.H."/>
            <person name="Hirakawa Y."/>
            <person name="Hopkins J.F."/>
            <person name="Rensing S.A."/>
            <person name="Schmutz J."/>
            <person name="Symeonidi A."/>
            <person name="Elias M."/>
            <person name="Eveleigh R.J."/>
            <person name="Herman E.K."/>
            <person name="Klute M.J."/>
            <person name="Nakayama T."/>
            <person name="Obornik M."/>
            <person name="Reyes-Prieto A."/>
            <person name="Armbrust E.V."/>
            <person name="Aves S.J."/>
            <person name="Beiko R.G."/>
            <person name="Coutinho P."/>
            <person name="Dacks J.B."/>
            <person name="Durnford D.G."/>
            <person name="Fast N.M."/>
            <person name="Green B.R."/>
            <person name="Grisdale C."/>
            <person name="Hempe F."/>
            <person name="Henrissat B."/>
            <person name="Hoppner M.P."/>
            <person name="Ishida K.-I."/>
            <person name="Kim E."/>
            <person name="Koreny L."/>
            <person name="Kroth P.G."/>
            <person name="Liu Y."/>
            <person name="Malik S.-B."/>
            <person name="Maier U.G."/>
            <person name="McRose D."/>
            <person name="Mock T."/>
            <person name="Neilson J.A."/>
            <person name="Onodera N.T."/>
            <person name="Poole A.M."/>
            <person name="Pritham E.J."/>
            <person name="Richards T.A."/>
            <person name="Rocap G."/>
            <person name="Roy S.W."/>
            <person name="Sarai C."/>
            <person name="Schaack S."/>
            <person name="Shirato S."/>
            <person name="Slamovits C.H."/>
            <person name="Spencer D.F."/>
            <person name="Suzuki S."/>
            <person name="Worden A.Z."/>
            <person name="Zauner S."/>
            <person name="Barry K."/>
            <person name="Bell C."/>
            <person name="Bharti A.K."/>
            <person name="Crow J.A."/>
            <person name="Grimwood J."/>
            <person name="Kramer R."/>
            <person name="Lindquist E."/>
            <person name="Lucas S."/>
            <person name="Salamov A."/>
            <person name="McFadden G.I."/>
            <person name="Lane C.E."/>
            <person name="Keeling P.J."/>
            <person name="Gray M.W."/>
            <person name="Grigoriev I.V."/>
            <person name="Archibald J.M."/>
        </authorList>
    </citation>
    <scope>NUCLEOTIDE SEQUENCE</scope>
    <source>
        <strain evidence="3">CCMP2712</strain>
    </source>
</reference>
<dbReference type="EnsemblProtists" id="EKX49195">
    <property type="protein sequence ID" value="EKX49195"/>
    <property type="gene ID" value="GUITHDRAFT_136343"/>
</dbReference>